<evidence type="ECO:0000313" key="3">
    <source>
        <dbReference type="EMBL" id="EPR79014.1"/>
    </source>
</evidence>
<evidence type="ECO:0000313" key="4">
    <source>
        <dbReference type="Proteomes" id="UP000014978"/>
    </source>
</evidence>
<dbReference type="Gene3D" id="1.25.40.60">
    <property type="match status" value="1"/>
</dbReference>
<dbReference type="InterPro" id="IPR027482">
    <property type="entry name" value="Sec1-like_dom2"/>
</dbReference>
<dbReference type="Gene3D" id="3.40.50.2060">
    <property type="match status" value="1"/>
</dbReference>
<dbReference type="InterPro" id="IPR043154">
    <property type="entry name" value="Sec-1-like_dom1"/>
</dbReference>
<dbReference type="InterPro" id="IPR036045">
    <property type="entry name" value="Sec1-like_sf"/>
</dbReference>
<dbReference type="OMA" id="LVHEWRY"/>
<dbReference type="STRING" id="1358809.S7XJ04"/>
<dbReference type="InterPro" id="IPR043127">
    <property type="entry name" value="Sec-1-like_dom3a"/>
</dbReference>
<dbReference type="PANTHER" id="PTHR11679">
    <property type="entry name" value="VESICLE PROTEIN SORTING-ASSOCIATED"/>
    <property type="match status" value="1"/>
</dbReference>
<feature type="non-terminal residue" evidence="3">
    <location>
        <position position="555"/>
    </location>
</feature>
<dbReference type="AlphaFoldDB" id="S7XJ04"/>
<dbReference type="GO" id="GO:0016192">
    <property type="term" value="P:vesicle-mediated transport"/>
    <property type="evidence" value="ECO:0007669"/>
    <property type="project" value="InterPro"/>
</dbReference>
<dbReference type="Pfam" id="PF00995">
    <property type="entry name" value="Sec1"/>
    <property type="match status" value="1"/>
</dbReference>
<dbReference type="Gene3D" id="3.90.830.10">
    <property type="entry name" value="Syntaxin Binding Protein 1, Chain A, domain 2"/>
    <property type="match status" value="1"/>
</dbReference>
<dbReference type="Gene3D" id="3.40.50.1910">
    <property type="match status" value="1"/>
</dbReference>
<dbReference type="EMBL" id="ATCN01000444">
    <property type="protein sequence ID" value="EPR79014.1"/>
    <property type="molecule type" value="Genomic_DNA"/>
</dbReference>
<feature type="region of interest" description="Disordered" evidence="2">
    <location>
        <begin position="287"/>
        <end position="308"/>
    </location>
</feature>
<name>S7XJ04_SPRLO</name>
<organism evidence="3 4">
    <name type="scientific">Spraguea lophii (strain 42_110)</name>
    <name type="common">Microsporidian parasite</name>
    <dbReference type="NCBI Taxonomy" id="1358809"/>
    <lineage>
        <taxon>Eukaryota</taxon>
        <taxon>Fungi</taxon>
        <taxon>Fungi incertae sedis</taxon>
        <taxon>Microsporidia</taxon>
        <taxon>Spragueidae</taxon>
        <taxon>Spraguea</taxon>
    </lineage>
</organism>
<comment type="caution">
    <text evidence="3">The sequence shown here is derived from an EMBL/GenBank/DDBJ whole genome shotgun (WGS) entry which is preliminary data.</text>
</comment>
<dbReference type="Proteomes" id="UP000014978">
    <property type="component" value="Unassembled WGS sequence"/>
</dbReference>
<dbReference type="VEuPathDB" id="MicrosporidiaDB:SLOPH_2057"/>
<protein>
    <submittedName>
        <fullName evidence="3">Vacuolar protein sorting-associated protein</fullName>
    </submittedName>
</protein>
<accession>S7XJ04</accession>
<sequence length="555" mass="65371">MSLFKDKLQFILNHQKNTGIKVALFDNETKKIIGDLIQYSEFLKNDFFFFDTIDKNTSKSTSTPFTNITNKRISQISCLIIIRPTSLEFLIKELANPSYGEYTIFFTNQITIDDLQIIAQNDIHKIVKEIFEINLDVYKIDNNLYTVYPQHIQFTLNKEKRIIEGIYSFLKNLNITPTIKYKTNRKNTFISNLTQKLSNTNNNKGTLFIFNRNDDMITPLLHSWTYQSMINEYLESKDKIIKYNNQIFTLINDEFFENNKFKDINEISNLLKEFINLTKTNTSHINTTHTNTSHTNTSHTNISHSNTEKYPKSTKINFFNINIDEIEKKNTLTESLEKHLVIYNHLINNCIKYKDISDFEYNILKNKIKPKLTKFINTPISLKQIKEYTTTNYLSEEQTLKIILIHLLTKKSDIKEIEVYFKEYKEYITNFYTQYQVADKHNYKFKDNLDVKLSYIPPVYYTINKLLHNKLKNSYTTSDNICDNIISDISSNNINDNVNDINIISNINTSNITSNNHINNTNLNNNILEPLIIYFDGGITFYEYKIISEMLEDKK</sequence>
<dbReference type="InterPro" id="IPR001619">
    <property type="entry name" value="Sec1-like"/>
</dbReference>
<reference evidence="4" key="1">
    <citation type="journal article" date="2013" name="PLoS Genet.">
        <title>The genome of Spraguea lophii and the basis of host-microsporidian interactions.</title>
        <authorList>
            <person name="Campbell S.E."/>
            <person name="Williams T.A."/>
            <person name="Yousuf A."/>
            <person name="Soanes D.M."/>
            <person name="Paszkiewicz K.H."/>
            <person name="Williams B.A.P."/>
        </authorList>
    </citation>
    <scope>NUCLEOTIDE SEQUENCE [LARGE SCALE GENOMIC DNA]</scope>
    <source>
        <strain evidence="4">42_110</strain>
    </source>
</reference>
<keyword evidence="4" id="KW-1185">Reference proteome</keyword>
<dbReference type="SUPFAM" id="SSF56815">
    <property type="entry name" value="Sec1/munc18-like (SM) proteins"/>
    <property type="match status" value="1"/>
</dbReference>
<feature type="compositionally biased region" description="Low complexity" evidence="2">
    <location>
        <begin position="287"/>
        <end position="305"/>
    </location>
</feature>
<dbReference type="PIRSF" id="PIRSF005715">
    <property type="entry name" value="VPS45_Sec1"/>
    <property type="match status" value="1"/>
</dbReference>
<gene>
    <name evidence="3" type="ORF">SLOPH_2057</name>
</gene>
<dbReference type="HOGENOM" id="CLU_013933_1_0_1"/>
<dbReference type="OrthoDB" id="10266265at2759"/>
<comment type="similarity">
    <text evidence="1">Belongs to the STXBP/unc-18/SEC1 family.</text>
</comment>
<evidence type="ECO:0000256" key="2">
    <source>
        <dbReference type="SAM" id="MobiDB-lite"/>
    </source>
</evidence>
<proteinExistence type="inferred from homology"/>
<dbReference type="InParanoid" id="S7XJ04"/>
<evidence type="ECO:0000256" key="1">
    <source>
        <dbReference type="ARBA" id="ARBA00009884"/>
    </source>
</evidence>